<reference evidence="1" key="1">
    <citation type="submission" date="2020-11" db="EMBL/GenBank/DDBJ databases">
        <authorList>
            <person name="Tran Van P."/>
        </authorList>
    </citation>
    <scope>NUCLEOTIDE SEQUENCE</scope>
</reference>
<sequence length="114" mass="13072">MERSLTTTCLFPVPRLLLRVLQRYLYDMFHCYNGIILRSDEKEENTPNEIMDYNSPFTLDEVTYNLYQVGSTGSDDVHNEKLRQLHLTDYGSSEYGPAGPVALNMIVSIMQASD</sequence>
<organism evidence="1">
    <name type="scientific">Timema californicum</name>
    <name type="common">California timema</name>
    <name type="synonym">Walking stick</name>
    <dbReference type="NCBI Taxonomy" id="61474"/>
    <lineage>
        <taxon>Eukaryota</taxon>
        <taxon>Metazoa</taxon>
        <taxon>Ecdysozoa</taxon>
        <taxon>Arthropoda</taxon>
        <taxon>Hexapoda</taxon>
        <taxon>Insecta</taxon>
        <taxon>Pterygota</taxon>
        <taxon>Neoptera</taxon>
        <taxon>Polyneoptera</taxon>
        <taxon>Phasmatodea</taxon>
        <taxon>Timematodea</taxon>
        <taxon>Timematoidea</taxon>
        <taxon>Timematidae</taxon>
        <taxon>Timema</taxon>
    </lineage>
</organism>
<name>A0A7R9PBL5_TIMCA</name>
<dbReference type="AlphaFoldDB" id="A0A7R9PBL5"/>
<gene>
    <name evidence="1" type="ORF">TCMB3V08_LOCUS9407</name>
</gene>
<dbReference type="EMBL" id="OE184755">
    <property type="protein sequence ID" value="CAD7576846.1"/>
    <property type="molecule type" value="Genomic_DNA"/>
</dbReference>
<proteinExistence type="predicted"/>
<accession>A0A7R9PBL5</accession>
<evidence type="ECO:0000313" key="1">
    <source>
        <dbReference type="EMBL" id="CAD7576846.1"/>
    </source>
</evidence>
<protein>
    <submittedName>
        <fullName evidence="1">(California timema) hypothetical protein</fullName>
    </submittedName>
</protein>